<evidence type="ECO:0000313" key="1">
    <source>
        <dbReference type="EMBL" id="PWA84153.1"/>
    </source>
</evidence>
<comment type="caution">
    <text evidence="1">The sequence shown here is derived from an EMBL/GenBank/DDBJ whole genome shotgun (WGS) entry which is preliminary data.</text>
</comment>
<proteinExistence type="predicted"/>
<dbReference type="EMBL" id="PKPP01001260">
    <property type="protein sequence ID" value="PWA84153.1"/>
    <property type="molecule type" value="Genomic_DNA"/>
</dbReference>
<dbReference type="Proteomes" id="UP000245207">
    <property type="component" value="Unassembled WGS sequence"/>
</dbReference>
<dbReference type="AlphaFoldDB" id="A0A2U1PEI6"/>
<name>A0A2U1PEI6_ARTAN</name>
<evidence type="ECO:0000313" key="2">
    <source>
        <dbReference type="Proteomes" id="UP000245207"/>
    </source>
</evidence>
<gene>
    <name evidence="1" type="ORF">CTI12_AA160670</name>
</gene>
<accession>A0A2U1PEI6</accession>
<sequence length="135" mass="15204">MGAWTPWNMARFAAVEEYDNLRLRNEKNGIGNSHLMEPMDFNTLKLETDDSQEGDLPVAAADDSQDVAEHKYSRQESVVAAQESSRVLLAAEHKSSPQEGDLPVAALRKNIDELLSAFELSFDPSSRRIKRLLRF</sequence>
<reference evidence="1 2" key="1">
    <citation type="journal article" date="2018" name="Mol. Plant">
        <title>The genome of Artemisia annua provides insight into the evolution of Asteraceae family and artemisinin biosynthesis.</title>
        <authorList>
            <person name="Shen Q."/>
            <person name="Zhang L."/>
            <person name="Liao Z."/>
            <person name="Wang S."/>
            <person name="Yan T."/>
            <person name="Shi P."/>
            <person name="Liu M."/>
            <person name="Fu X."/>
            <person name="Pan Q."/>
            <person name="Wang Y."/>
            <person name="Lv Z."/>
            <person name="Lu X."/>
            <person name="Zhang F."/>
            <person name="Jiang W."/>
            <person name="Ma Y."/>
            <person name="Chen M."/>
            <person name="Hao X."/>
            <person name="Li L."/>
            <person name="Tang Y."/>
            <person name="Lv G."/>
            <person name="Zhou Y."/>
            <person name="Sun X."/>
            <person name="Brodelius P.E."/>
            <person name="Rose J.K.C."/>
            <person name="Tang K."/>
        </authorList>
    </citation>
    <scope>NUCLEOTIDE SEQUENCE [LARGE SCALE GENOMIC DNA]</scope>
    <source>
        <strain evidence="2">cv. Huhao1</strain>
        <tissue evidence="1">Leaf</tissue>
    </source>
</reference>
<keyword evidence="2" id="KW-1185">Reference proteome</keyword>
<organism evidence="1 2">
    <name type="scientific">Artemisia annua</name>
    <name type="common">Sweet wormwood</name>
    <dbReference type="NCBI Taxonomy" id="35608"/>
    <lineage>
        <taxon>Eukaryota</taxon>
        <taxon>Viridiplantae</taxon>
        <taxon>Streptophyta</taxon>
        <taxon>Embryophyta</taxon>
        <taxon>Tracheophyta</taxon>
        <taxon>Spermatophyta</taxon>
        <taxon>Magnoliopsida</taxon>
        <taxon>eudicotyledons</taxon>
        <taxon>Gunneridae</taxon>
        <taxon>Pentapetalae</taxon>
        <taxon>asterids</taxon>
        <taxon>campanulids</taxon>
        <taxon>Asterales</taxon>
        <taxon>Asteraceae</taxon>
        <taxon>Asteroideae</taxon>
        <taxon>Anthemideae</taxon>
        <taxon>Artemisiinae</taxon>
        <taxon>Artemisia</taxon>
    </lineage>
</organism>
<protein>
    <submittedName>
        <fullName evidence="1">Uncharacterized protein</fullName>
    </submittedName>
</protein>